<dbReference type="Proteomes" id="UP000789405">
    <property type="component" value="Unassembled WGS sequence"/>
</dbReference>
<reference evidence="1" key="1">
    <citation type="submission" date="2021-06" db="EMBL/GenBank/DDBJ databases">
        <authorList>
            <person name="Kallberg Y."/>
            <person name="Tangrot J."/>
            <person name="Rosling A."/>
        </authorList>
    </citation>
    <scope>NUCLEOTIDE SEQUENCE</scope>
    <source>
        <strain evidence="1">MA453B</strain>
    </source>
</reference>
<dbReference type="EMBL" id="CAJVPY010067171">
    <property type="protein sequence ID" value="CAG8825850.1"/>
    <property type="molecule type" value="Genomic_DNA"/>
</dbReference>
<name>A0A9N9KHM4_9GLOM</name>
<feature type="non-terminal residue" evidence="1">
    <location>
        <position position="56"/>
    </location>
</feature>
<organism evidence="1 2">
    <name type="scientific">Dentiscutata erythropus</name>
    <dbReference type="NCBI Taxonomy" id="1348616"/>
    <lineage>
        <taxon>Eukaryota</taxon>
        <taxon>Fungi</taxon>
        <taxon>Fungi incertae sedis</taxon>
        <taxon>Mucoromycota</taxon>
        <taxon>Glomeromycotina</taxon>
        <taxon>Glomeromycetes</taxon>
        <taxon>Diversisporales</taxon>
        <taxon>Gigasporaceae</taxon>
        <taxon>Dentiscutata</taxon>
    </lineage>
</organism>
<dbReference type="OrthoDB" id="2340547at2759"/>
<dbReference type="AlphaFoldDB" id="A0A9N9KHM4"/>
<feature type="non-terminal residue" evidence="1">
    <location>
        <position position="1"/>
    </location>
</feature>
<evidence type="ECO:0000313" key="1">
    <source>
        <dbReference type="EMBL" id="CAG8825850.1"/>
    </source>
</evidence>
<protein>
    <submittedName>
        <fullName evidence="1">10852_t:CDS:1</fullName>
    </submittedName>
</protein>
<comment type="caution">
    <text evidence="1">The sequence shown here is derived from an EMBL/GenBank/DDBJ whole genome shotgun (WGS) entry which is preliminary data.</text>
</comment>
<gene>
    <name evidence="1" type="ORF">DERYTH_LOCUS27981</name>
</gene>
<keyword evidence="2" id="KW-1185">Reference proteome</keyword>
<proteinExistence type="predicted"/>
<evidence type="ECO:0000313" key="2">
    <source>
        <dbReference type="Proteomes" id="UP000789405"/>
    </source>
</evidence>
<accession>A0A9N9KHM4</accession>
<sequence length="56" mass="6703">TLNNWHKNLNSAISKLYTCWAVEAKVLKLTFSHKITENNYKELQEILEYEHKILIQ</sequence>